<dbReference type="GO" id="GO:0008270">
    <property type="term" value="F:zinc ion binding"/>
    <property type="evidence" value="ECO:0007669"/>
    <property type="project" value="UniProtKB-KW"/>
</dbReference>
<dbReference type="Pfam" id="PF16900">
    <property type="entry name" value="REPA_OB_2"/>
    <property type="match status" value="1"/>
</dbReference>
<proteinExistence type="inferred from homology"/>
<sequence>MFGYELIGNGEEEETEDGLVHIPDDMIIKYSNDENSEDLLINTIFPSLHENAGSSEYIMERAILATKNEYVDKLNKKLIKCFPGDEVVYFSFDTVTDDTSNLYQVEFLNSLTPNGLPPHRLILKENCPIIIRNFKSGQGKVQKLTFMDQEGSKIYAIMFNEIIDKFHDILEIGKTYVISNGQVKDINKNFYNVHEKFEIILNNLSEIHLTVNQTIQSFNKNLSTIEDIMTNPNLSSDVILLVLNVNDVRAIYRQKDKKKILKRDLQVIGLRSEIVTFTLWEALATNEGKQLEDMRNEKPIILATGVVGKNFNGFTLSSTISTIIEINPNLPAAKEMMDWFNETEFRHTSSKFDGYLMTNLLKINTSELSSGEVKYYASKVIIKGLQQDENIWYPSCNTCKSKVTITKDIGRCAKCSKESVDYSLRYLVKLYVEDDTSNAILTLFDNEAECIIGVPVTQLEKIKVADISEYNKIIKNSCNKEMIFIIKAQDKIYGTRTLRSLTVQSIKGDSCEINHDISKKAFFNAPGVDSLHR</sequence>
<evidence type="ECO:0000313" key="9">
    <source>
        <dbReference type="Proteomes" id="UP000829196"/>
    </source>
</evidence>
<dbReference type="CDD" id="cd04475">
    <property type="entry name" value="RPA1_DBD_B"/>
    <property type="match status" value="1"/>
</dbReference>
<feature type="domain" description="Replication factor A C-terminal" evidence="6">
    <location>
        <begin position="375"/>
        <end position="507"/>
    </location>
</feature>
<keyword evidence="5" id="KW-0238">DNA-binding</keyword>
<dbReference type="AlphaFoldDB" id="A0A8T3BFU6"/>
<dbReference type="InterPro" id="IPR031657">
    <property type="entry name" value="REPA_OB_2"/>
</dbReference>
<evidence type="ECO:0000256" key="2">
    <source>
        <dbReference type="ARBA" id="ARBA00022723"/>
    </source>
</evidence>
<feature type="domain" description="Replication protein A OB" evidence="7">
    <location>
        <begin position="231"/>
        <end position="327"/>
    </location>
</feature>
<organism evidence="8 9">
    <name type="scientific">Dendrobium nobile</name>
    <name type="common">Orchid</name>
    <dbReference type="NCBI Taxonomy" id="94219"/>
    <lineage>
        <taxon>Eukaryota</taxon>
        <taxon>Viridiplantae</taxon>
        <taxon>Streptophyta</taxon>
        <taxon>Embryophyta</taxon>
        <taxon>Tracheophyta</taxon>
        <taxon>Spermatophyta</taxon>
        <taxon>Magnoliopsida</taxon>
        <taxon>Liliopsida</taxon>
        <taxon>Asparagales</taxon>
        <taxon>Orchidaceae</taxon>
        <taxon>Epidendroideae</taxon>
        <taxon>Malaxideae</taxon>
        <taxon>Dendrobiinae</taxon>
        <taxon>Dendrobium</taxon>
    </lineage>
</organism>
<dbReference type="Proteomes" id="UP000829196">
    <property type="component" value="Unassembled WGS sequence"/>
</dbReference>
<evidence type="ECO:0000256" key="5">
    <source>
        <dbReference type="ARBA" id="ARBA00023125"/>
    </source>
</evidence>
<dbReference type="InterPro" id="IPR012340">
    <property type="entry name" value="NA-bd_OB-fold"/>
</dbReference>
<evidence type="ECO:0000256" key="1">
    <source>
        <dbReference type="ARBA" id="ARBA00005690"/>
    </source>
</evidence>
<keyword evidence="4" id="KW-0862">Zinc</keyword>
<dbReference type="Pfam" id="PF08646">
    <property type="entry name" value="Rep_fac-A_C"/>
    <property type="match status" value="1"/>
</dbReference>
<dbReference type="InterPro" id="IPR047192">
    <property type="entry name" value="Euk_RPA1_DBD_C"/>
</dbReference>
<comment type="caution">
    <text evidence="8">The sequence shown here is derived from an EMBL/GenBank/DDBJ whole genome shotgun (WGS) entry which is preliminary data.</text>
</comment>
<dbReference type="InterPro" id="IPR013955">
    <property type="entry name" value="Rep_factor-A_C"/>
</dbReference>
<dbReference type="SUPFAM" id="SSF50249">
    <property type="entry name" value="Nucleic acid-binding proteins"/>
    <property type="match status" value="3"/>
</dbReference>
<evidence type="ECO:0008006" key="10">
    <source>
        <dbReference type="Google" id="ProtNLM"/>
    </source>
</evidence>
<evidence type="ECO:0000313" key="8">
    <source>
        <dbReference type="EMBL" id="KAI0509918.1"/>
    </source>
</evidence>
<dbReference type="CDD" id="cd04476">
    <property type="entry name" value="RPA1_DBD_C"/>
    <property type="match status" value="1"/>
</dbReference>
<name>A0A8T3BFU6_DENNO</name>
<dbReference type="PANTHER" id="PTHR47165:SF4">
    <property type="entry name" value="OS03G0429900 PROTEIN"/>
    <property type="match status" value="1"/>
</dbReference>
<dbReference type="FunFam" id="2.40.50.140:FF:000041">
    <property type="entry name" value="Replication protein A subunit"/>
    <property type="match status" value="1"/>
</dbReference>
<protein>
    <recommendedName>
        <fullName evidence="10">ATP-dependent DNA helicase</fullName>
    </recommendedName>
</protein>
<keyword evidence="2" id="KW-0479">Metal-binding</keyword>
<keyword evidence="3" id="KW-0863">Zinc-finger</keyword>
<accession>A0A8T3BFU6</accession>
<dbReference type="SMR" id="A0A8T3BFU6"/>
<evidence type="ECO:0000256" key="3">
    <source>
        <dbReference type="ARBA" id="ARBA00022771"/>
    </source>
</evidence>
<dbReference type="Gene3D" id="2.40.50.140">
    <property type="entry name" value="Nucleic acid-binding proteins"/>
    <property type="match status" value="3"/>
</dbReference>
<reference evidence="8" key="1">
    <citation type="journal article" date="2022" name="Front. Genet.">
        <title>Chromosome-Scale Assembly of the Dendrobium nobile Genome Provides Insights Into the Molecular Mechanism of the Biosynthesis of the Medicinal Active Ingredient of Dendrobium.</title>
        <authorList>
            <person name="Xu Q."/>
            <person name="Niu S.-C."/>
            <person name="Li K.-L."/>
            <person name="Zheng P.-J."/>
            <person name="Zhang X.-J."/>
            <person name="Jia Y."/>
            <person name="Liu Y."/>
            <person name="Niu Y.-X."/>
            <person name="Yu L.-H."/>
            <person name="Chen D.-F."/>
            <person name="Zhang G.-Q."/>
        </authorList>
    </citation>
    <scope>NUCLEOTIDE SEQUENCE</scope>
    <source>
        <tissue evidence="8">Leaf</tissue>
    </source>
</reference>
<comment type="similarity">
    <text evidence="1">Belongs to the replication factor A protein 1 family.</text>
</comment>
<dbReference type="GO" id="GO:0003677">
    <property type="term" value="F:DNA binding"/>
    <property type="evidence" value="ECO:0007669"/>
    <property type="project" value="UniProtKB-KW"/>
</dbReference>
<keyword evidence="9" id="KW-1185">Reference proteome</keyword>
<gene>
    <name evidence="8" type="ORF">KFK09_010518</name>
</gene>
<evidence type="ECO:0000259" key="6">
    <source>
        <dbReference type="Pfam" id="PF08646"/>
    </source>
</evidence>
<dbReference type="EMBL" id="JAGYWB010000009">
    <property type="protein sequence ID" value="KAI0509918.1"/>
    <property type="molecule type" value="Genomic_DNA"/>
</dbReference>
<evidence type="ECO:0000259" key="7">
    <source>
        <dbReference type="Pfam" id="PF16900"/>
    </source>
</evidence>
<dbReference type="PANTHER" id="PTHR47165">
    <property type="entry name" value="OS03G0429900 PROTEIN"/>
    <property type="match status" value="1"/>
</dbReference>
<dbReference type="OrthoDB" id="683365at2759"/>
<evidence type="ECO:0000256" key="4">
    <source>
        <dbReference type="ARBA" id="ARBA00022833"/>
    </source>
</evidence>